<gene>
    <name evidence="2" type="ORF">ADIARSV_2956</name>
</gene>
<dbReference type="eggNOG" id="ENOG5030WA6">
    <property type="taxonomic scope" value="Bacteria"/>
</dbReference>
<dbReference type="PROSITE" id="PS51257">
    <property type="entry name" value="PROKAR_LIPOPROTEIN"/>
    <property type="match status" value="1"/>
</dbReference>
<dbReference type="PATRIC" id="fig|1150600.3.peg.2926"/>
<evidence type="ECO:0000256" key="1">
    <source>
        <dbReference type="SAM" id="SignalP"/>
    </source>
</evidence>
<keyword evidence="1" id="KW-0732">Signal</keyword>
<comment type="caution">
    <text evidence="2">The sequence shown here is derived from an EMBL/GenBank/DDBJ whole genome shotgun (WGS) entry which is preliminary data.</text>
</comment>
<feature type="signal peptide" evidence="1">
    <location>
        <begin position="1"/>
        <end position="22"/>
    </location>
</feature>
<dbReference type="GO" id="GO:0008233">
    <property type="term" value="F:peptidase activity"/>
    <property type="evidence" value="ECO:0007669"/>
    <property type="project" value="UniProtKB-KW"/>
</dbReference>
<keyword evidence="2" id="KW-0378">Hydrolase</keyword>
<evidence type="ECO:0000313" key="3">
    <source>
        <dbReference type="Proteomes" id="UP000014174"/>
    </source>
</evidence>
<protein>
    <submittedName>
        <fullName evidence="2">Extracellular protease domain protein</fullName>
    </submittedName>
</protein>
<dbReference type="AlphaFoldDB" id="R9GXX0"/>
<proteinExistence type="predicted"/>
<feature type="chain" id="PRO_5004482000" evidence="1">
    <location>
        <begin position="23"/>
        <end position="186"/>
    </location>
</feature>
<organism evidence="2 3">
    <name type="scientific">Arcticibacter svalbardensis MN12-7</name>
    <dbReference type="NCBI Taxonomy" id="1150600"/>
    <lineage>
        <taxon>Bacteria</taxon>
        <taxon>Pseudomonadati</taxon>
        <taxon>Bacteroidota</taxon>
        <taxon>Sphingobacteriia</taxon>
        <taxon>Sphingobacteriales</taxon>
        <taxon>Sphingobacteriaceae</taxon>
        <taxon>Arcticibacter</taxon>
    </lineage>
</organism>
<dbReference type="Gene3D" id="2.60.40.2970">
    <property type="match status" value="1"/>
</dbReference>
<evidence type="ECO:0000313" key="2">
    <source>
        <dbReference type="EMBL" id="EOR93819.1"/>
    </source>
</evidence>
<dbReference type="EMBL" id="AQPN01000103">
    <property type="protein sequence ID" value="EOR93819.1"/>
    <property type="molecule type" value="Genomic_DNA"/>
</dbReference>
<reference evidence="2 3" key="1">
    <citation type="journal article" date="2013" name="Genome Announc.">
        <title>Draft Genome Sequence of Arcticibacter svalbardensis Strain MN12-7T, a Member of the Family Sphingobacteriaceae Isolated from an Arctic Soil Sample.</title>
        <authorList>
            <person name="Shivaji S."/>
            <person name="Ara S."/>
            <person name="Prasad S."/>
            <person name="Manasa B.P."/>
            <person name="Begum Z."/>
            <person name="Singh A."/>
            <person name="Kumar Pinnaka A."/>
        </authorList>
    </citation>
    <scope>NUCLEOTIDE SEQUENCE [LARGE SCALE GENOMIC DNA]</scope>
    <source>
        <strain evidence="2 3">MN12-7</strain>
    </source>
</reference>
<dbReference type="GO" id="GO:0006508">
    <property type="term" value="P:proteolysis"/>
    <property type="evidence" value="ECO:0007669"/>
    <property type="project" value="UniProtKB-KW"/>
</dbReference>
<keyword evidence="2" id="KW-0645">Protease</keyword>
<dbReference type="Proteomes" id="UP000014174">
    <property type="component" value="Unassembled WGS sequence"/>
</dbReference>
<keyword evidence="3" id="KW-1185">Reference proteome</keyword>
<sequence>MILQKKGYFCVMKNLRFIFAAAGVLALSSCSQTTRTTDKNKVVADSVAQEINSLTAQKALFAEMEIKDTIKIGDLVQLKFTVYNKADSVMQFCKWHTPFEPLISKYLDIKNESGEEVAYKGAMAKRIMPPPASSYMKLNPQDSVSMDVDLLKGYAINDAGKYTISYNSENMSGLVVRDSVSFVYIK</sequence>
<name>R9GXX0_9SPHI</name>
<dbReference type="STRING" id="1150600.ADIARSV_2956"/>
<accession>R9GXX0</accession>